<gene>
    <name evidence="11" type="ORF">E7681_10105</name>
</gene>
<evidence type="ECO:0000256" key="2">
    <source>
        <dbReference type="ARBA" id="ARBA00022448"/>
    </source>
</evidence>
<comment type="caution">
    <text evidence="11">The sequence shown here is derived from an EMBL/GenBank/DDBJ whole genome shotgun (WGS) entry which is preliminary data.</text>
</comment>
<evidence type="ECO:0000256" key="6">
    <source>
        <dbReference type="ARBA" id="ARBA00022989"/>
    </source>
</evidence>
<evidence type="ECO:0000256" key="7">
    <source>
        <dbReference type="ARBA" id="ARBA00023136"/>
    </source>
</evidence>
<dbReference type="OrthoDB" id="4250245at2"/>
<evidence type="ECO:0000313" key="12">
    <source>
        <dbReference type="Proteomes" id="UP000306113"/>
    </source>
</evidence>
<protein>
    <recommendedName>
        <fullName evidence="9">TRAP transporter small permease protein</fullName>
    </recommendedName>
</protein>
<dbReference type="Proteomes" id="UP000306113">
    <property type="component" value="Unassembled WGS sequence"/>
</dbReference>
<comment type="subunit">
    <text evidence="9">The complex comprises the extracytoplasmic solute receptor protein and the two transmembrane proteins.</text>
</comment>
<comment type="function">
    <text evidence="9">Part of the tripartite ATP-independent periplasmic (TRAP) transport system.</text>
</comment>
<dbReference type="GO" id="GO:0022857">
    <property type="term" value="F:transmembrane transporter activity"/>
    <property type="evidence" value="ECO:0007669"/>
    <property type="project" value="UniProtKB-UniRule"/>
</dbReference>
<organism evidence="11 12">
    <name type="scientific">Thalassobius vesicularis</name>
    <dbReference type="NCBI Taxonomy" id="1294297"/>
    <lineage>
        <taxon>Bacteria</taxon>
        <taxon>Pseudomonadati</taxon>
        <taxon>Pseudomonadota</taxon>
        <taxon>Alphaproteobacteria</taxon>
        <taxon>Rhodobacterales</taxon>
        <taxon>Roseobacteraceae</taxon>
        <taxon>Thalassovita</taxon>
    </lineage>
</organism>
<keyword evidence="12" id="KW-1185">Reference proteome</keyword>
<dbReference type="PANTHER" id="PTHR35011">
    <property type="entry name" value="2,3-DIKETO-L-GULONATE TRAP TRANSPORTER SMALL PERMEASE PROTEIN YIAM"/>
    <property type="match status" value="1"/>
</dbReference>
<evidence type="ECO:0000256" key="8">
    <source>
        <dbReference type="ARBA" id="ARBA00038436"/>
    </source>
</evidence>
<name>A0A4S3M8Q4_9RHOB</name>
<dbReference type="GO" id="GO:0005886">
    <property type="term" value="C:plasma membrane"/>
    <property type="evidence" value="ECO:0007669"/>
    <property type="project" value="UniProtKB-SubCell"/>
</dbReference>
<dbReference type="EMBL" id="SSMD01000004">
    <property type="protein sequence ID" value="THD73953.1"/>
    <property type="molecule type" value="Genomic_DNA"/>
</dbReference>
<keyword evidence="4 9" id="KW-0997">Cell inner membrane</keyword>
<evidence type="ECO:0000256" key="9">
    <source>
        <dbReference type="RuleBase" id="RU369079"/>
    </source>
</evidence>
<reference evidence="11 12" key="1">
    <citation type="submission" date="2019-04" db="EMBL/GenBank/DDBJ databases">
        <title>Draft genome sequence of Youngimonas vesicularis.</title>
        <authorList>
            <person name="Hameed A."/>
        </authorList>
    </citation>
    <scope>NUCLEOTIDE SEQUENCE [LARGE SCALE GENOMIC DNA]</scope>
    <source>
        <strain evidence="11 12">CC-AMW-E</strain>
    </source>
</reference>
<keyword evidence="7 9" id="KW-0472">Membrane</keyword>
<evidence type="ECO:0000259" key="10">
    <source>
        <dbReference type="Pfam" id="PF04290"/>
    </source>
</evidence>
<keyword evidence="2 9" id="KW-0813">Transport</keyword>
<keyword evidence="6 9" id="KW-1133">Transmembrane helix</keyword>
<accession>A0A4S3M8Q4</accession>
<feature type="transmembrane region" description="Helical" evidence="9">
    <location>
        <begin position="145"/>
        <end position="168"/>
    </location>
</feature>
<evidence type="ECO:0000256" key="1">
    <source>
        <dbReference type="ARBA" id="ARBA00004429"/>
    </source>
</evidence>
<evidence type="ECO:0000256" key="5">
    <source>
        <dbReference type="ARBA" id="ARBA00022692"/>
    </source>
</evidence>
<evidence type="ECO:0000256" key="4">
    <source>
        <dbReference type="ARBA" id="ARBA00022519"/>
    </source>
</evidence>
<keyword evidence="3" id="KW-1003">Cell membrane</keyword>
<sequence length="177" mass="18672">METGANIKSKGAAPKGAVSRLADAVVQIAGALSTALILVAFALTIFAVFMRYVVNAPLMWSDDASGWMLVTLIMLGCAEAYRRDIHIGIDLLTARLGNKAKGAQETFADLAVLTCAILLGISAWEAVTFSYAFDAYTSGTVEVPLWQVQLPLPIGAALLGLVAISRILTRLSKGSSK</sequence>
<comment type="subcellular location">
    <subcellularLocation>
        <location evidence="1 9">Cell inner membrane</location>
        <topology evidence="1 9">Multi-pass membrane protein</topology>
    </subcellularLocation>
</comment>
<dbReference type="InterPro" id="IPR007387">
    <property type="entry name" value="TRAP_DctQ"/>
</dbReference>
<feature type="transmembrane region" description="Helical" evidence="9">
    <location>
        <begin position="21"/>
        <end position="52"/>
    </location>
</feature>
<dbReference type="Pfam" id="PF04290">
    <property type="entry name" value="DctQ"/>
    <property type="match status" value="1"/>
</dbReference>
<dbReference type="InterPro" id="IPR055348">
    <property type="entry name" value="DctQ"/>
</dbReference>
<feature type="transmembrane region" description="Helical" evidence="9">
    <location>
        <begin position="110"/>
        <end position="133"/>
    </location>
</feature>
<evidence type="ECO:0000313" key="11">
    <source>
        <dbReference type="EMBL" id="THD73953.1"/>
    </source>
</evidence>
<comment type="similarity">
    <text evidence="8 9">Belongs to the TRAP transporter small permease family.</text>
</comment>
<dbReference type="RefSeq" id="WP_136339163.1">
    <property type="nucleotide sequence ID" value="NZ_SSMD01000004.1"/>
</dbReference>
<feature type="transmembrane region" description="Helical" evidence="9">
    <location>
        <begin position="64"/>
        <end position="81"/>
    </location>
</feature>
<keyword evidence="5 9" id="KW-0812">Transmembrane</keyword>
<proteinExistence type="inferred from homology"/>
<feature type="domain" description="Tripartite ATP-independent periplasmic transporters DctQ component" evidence="10">
    <location>
        <begin position="41"/>
        <end position="171"/>
    </location>
</feature>
<dbReference type="AlphaFoldDB" id="A0A4S3M8Q4"/>
<evidence type="ECO:0000256" key="3">
    <source>
        <dbReference type="ARBA" id="ARBA00022475"/>
    </source>
</evidence>